<evidence type="ECO:0000256" key="6">
    <source>
        <dbReference type="ARBA" id="ARBA00023136"/>
    </source>
</evidence>
<keyword evidence="3 7" id="KW-0812">Transmembrane</keyword>
<feature type="transmembrane region" description="Helical" evidence="7">
    <location>
        <begin position="99"/>
        <end position="120"/>
    </location>
</feature>
<dbReference type="InterPro" id="IPR004840">
    <property type="entry name" value="Amino_acid_permease_CS"/>
</dbReference>
<evidence type="ECO:0000313" key="10">
    <source>
        <dbReference type="Proteomes" id="UP001212997"/>
    </source>
</evidence>
<name>A0AAD5Y9R7_9APHY</name>
<keyword evidence="4" id="KW-0029">Amino-acid transport</keyword>
<dbReference type="InterPro" id="IPR050524">
    <property type="entry name" value="APC_YAT"/>
</dbReference>
<evidence type="ECO:0000256" key="4">
    <source>
        <dbReference type="ARBA" id="ARBA00022970"/>
    </source>
</evidence>
<keyword evidence="10" id="KW-1185">Reference proteome</keyword>
<feature type="domain" description="Amino acid permease/ SLC12A" evidence="8">
    <location>
        <begin position="68"/>
        <end position="158"/>
    </location>
</feature>
<dbReference type="AlphaFoldDB" id="A0AAD5Y9R7"/>
<feature type="transmembrane region" description="Helical" evidence="7">
    <location>
        <begin position="69"/>
        <end position="87"/>
    </location>
</feature>
<feature type="transmembrane region" description="Helical" evidence="7">
    <location>
        <begin position="140"/>
        <end position="159"/>
    </location>
</feature>
<dbReference type="Proteomes" id="UP001212997">
    <property type="component" value="Unassembled WGS sequence"/>
</dbReference>
<keyword evidence="2" id="KW-0813">Transport</keyword>
<evidence type="ECO:0000259" key="8">
    <source>
        <dbReference type="Pfam" id="PF00324"/>
    </source>
</evidence>
<proteinExistence type="predicted"/>
<evidence type="ECO:0000256" key="5">
    <source>
        <dbReference type="ARBA" id="ARBA00022989"/>
    </source>
</evidence>
<organism evidence="9 10">
    <name type="scientific">Meripilus lineatus</name>
    <dbReference type="NCBI Taxonomy" id="2056292"/>
    <lineage>
        <taxon>Eukaryota</taxon>
        <taxon>Fungi</taxon>
        <taxon>Dikarya</taxon>
        <taxon>Basidiomycota</taxon>
        <taxon>Agaricomycotina</taxon>
        <taxon>Agaricomycetes</taxon>
        <taxon>Polyporales</taxon>
        <taxon>Meripilaceae</taxon>
        <taxon>Meripilus</taxon>
    </lineage>
</organism>
<dbReference type="GO" id="GO:0016020">
    <property type="term" value="C:membrane"/>
    <property type="evidence" value="ECO:0007669"/>
    <property type="project" value="UniProtKB-SubCell"/>
</dbReference>
<evidence type="ECO:0000256" key="2">
    <source>
        <dbReference type="ARBA" id="ARBA00022448"/>
    </source>
</evidence>
<comment type="caution">
    <text evidence="9">The sequence shown here is derived from an EMBL/GenBank/DDBJ whole genome shotgun (WGS) entry which is preliminary data.</text>
</comment>
<reference evidence="9" key="1">
    <citation type="submission" date="2022-07" db="EMBL/GenBank/DDBJ databases">
        <title>Genome Sequence of Physisporinus lineatus.</title>
        <authorList>
            <person name="Buettner E."/>
        </authorList>
    </citation>
    <scope>NUCLEOTIDE SEQUENCE</scope>
    <source>
        <strain evidence="9">VT162</strain>
    </source>
</reference>
<sequence>MPSALSMSTGAEGIALRERNTLTRAHIPEVPVPPKPSRFKLNRQRVTKFQRRWKHIAEDLPPQLSRRHIGMISIGGVIGTGLFVGSTTSLQNGGPLGALLGYITIGAVVYCLCVSVGEMIAFLPNVGGVVGLADLYVDPALGFSLGWAAWVSVPFYVALCPQTQG</sequence>
<dbReference type="GO" id="GO:0015171">
    <property type="term" value="F:amino acid transmembrane transporter activity"/>
    <property type="evidence" value="ECO:0007669"/>
    <property type="project" value="TreeGrafter"/>
</dbReference>
<keyword evidence="6 7" id="KW-0472">Membrane</keyword>
<dbReference type="PANTHER" id="PTHR43341">
    <property type="entry name" value="AMINO ACID PERMEASE"/>
    <property type="match status" value="1"/>
</dbReference>
<evidence type="ECO:0000256" key="7">
    <source>
        <dbReference type="SAM" id="Phobius"/>
    </source>
</evidence>
<dbReference type="InterPro" id="IPR004841">
    <property type="entry name" value="AA-permease/SLC12A_dom"/>
</dbReference>
<dbReference type="Gene3D" id="1.20.1740.10">
    <property type="entry name" value="Amino acid/polyamine transporter I"/>
    <property type="match status" value="1"/>
</dbReference>
<evidence type="ECO:0000256" key="3">
    <source>
        <dbReference type="ARBA" id="ARBA00022692"/>
    </source>
</evidence>
<keyword evidence="5 7" id="KW-1133">Transmembrane helix</keyword>
<evidence type="ECO:0000256" key="1">
    <source>
        <dbReference type="ARBA" id="ARBA00004141"/>
    </source>
</evidence>
<protein>
    <recommendedName>
        <fullName evidence="8">Amino acid permease/ SLC12A domain-containing protein</fullName>
    </recommendedName>
</protein>
<comment type="subcellular location">
    <subcellularLocation>
        <location evidence="1">Membrane</location>
        <topology evidence="1">Multi-pass membrane protein</topology>
    </subcellularLocation>
</comment>
<dbReference type="Pfam" id="PF00324">
    <property type="entry name" value="AA_permease"/>
    <property type="match status" value="1"/>
</dbReference>
<dbReference type="PROSITE" id="PS00218">
    <property type="entry name" value="AMINO_ACID_PERMEASE_1"/>
    <property type="match status" value="1"/>
</dbReference>
<dbReference type="EMBL" id="JANAWD010000650">
    <property type="protein sequence ID" value="KAJ3476944.1"/>
    <property type="molecule type" value="Genomic_DNA"/>
</dbReference>
<gene>
    <name evidence="9" type="ORF">NLI96_g10805</name>
</gene>
<evidence type="ECO:0000313" key="9">
    <source>
        <dbReference type="EMBL" id="KAJ3476944.1"/>
    </source>
</evidence>
<accession>A0AAD5Y9R7</accession>
<dbReference type="PANTHER" id="PTHR43341:SF20">
    <property type="entry name" value="AAT FAMILY AMINO ACID TRANSPORTER"/>
    <property type="match status" value="1"/>
</dbReference>